<gene>
    <name evidence="2" type="ORF">ECPE_LOCUS14016</name>
</gene>
<dbReference type="Proteomes" id="UP000272942">
    <property type="component" value="Unassembled WGS sequence"/>
</dbReference>
<protein>
    <submittedName>
        <fullName evidence="2 4">Uncharacterized protein</fullName>
    </submittedName>
</protein>
<dbReference type="WBParaSite" id="ECPE_0001405501-mRNA-1">
    <property type="protein sequence ID" value="ECPE_0001405501-mRNA-1"/>
    <property type="gene ID" value="ECPE_0001405501"/>
</dbReference>
<proteinExistence type="predicted"/>
<evidence type="ECO:0000313" key="4">
    <source>
        <dbReference type="WBParaSite" id="ECPE_0001405501-mRNA-1"/>
    </source>
</evidence>
<dbReference type="EMBL" id="UZAN01056500">
    <property type="protein sequence ID" value="VDP91288.1"/>
    <property type="molecule type" value="Genomic_DNA"/>
</dbReference>
<evidence type="ECO:0000256" key="1">
    <source>
        <dbReference type="SAM" id="MobiDB-lite"/>
    </source>
</evidence>
<reference evidence="4" key="1">
    <citation type="submission" date="2016-06" db="UniProtKB">
        <authorList>
            <consortium name="WormBaseParasite"/>
        </authorList>
    </citation>
    <scope>IDENTIFICATION</scope>
</reference>
<evidence type="ECO:0000313" key="3">
    <source>
        <dbReference type="Proteomes" id="UP000272942"/>
    </source>
</evidence>
<sequence>MAASHINYAGDFCPGQPHSGKHDDDADAAAADDDDDDNDGSGSGGDVTVRLPYNPSLFMCPNLETVITFYCL</sequence>
<keyword evidence="3" id="KW-1185">Reference proteome</keyword>
<reference evidence="2 3" key="2">
    <citation type="submission" date="2018-11" db="EMBL/GenBank/DDBJ databases">
        <authorList>
            <consortium name="Pathogen Informatics"/>
        </authorList>
    </citation>
    <scope>NUCLEOTIDE SEQUENCE [LARGE SCALE GENOMIC DNA]</scope>
    <source>
        <strain evidence="2 3">Egypt</strain>
    </source>
</reference>
<feature type="region of interest" description="Disordered" evidence="1">
    <location>
        <begin position="1"/>
        <end position="47"/>
    </location>
</feature>
<accession>A0A183B480</accession>
<feature type="compositionally biased region" description="Acidic residues" evidence="1">
    <location>
        <begin position="25"/>
        <end position="39"/>
    </location>
</feature>
<evidence type="ECO:0000313" key="2">
    <source>
        <dbReference type="EMBL" id="VDP91288.1"/>
    </source>
</evidence>
<name>A0A183B480_9TREM</name>
<organism evidence="4">
    <name type="scientific">Echinostoma caproni</name>
    <dbReference type="NCBI Taxonomy" id="27848"/>
    <lineage>
        <taxon>Eukaryota</taxon>
        <taxon>Metazoa</taxon>
        <taxon>Spiralia</taxon>
        <taxon>Lophotrochozoa</taxon>
        <taxon>Platyhelminthes</taxon>
        <taxon>Trematoda</taxon>
        <taxon>Digenea</taxon>
        <taxon>Plagiorchiida</taxon>
        <taxon>Echinostomata</taxon>
        <taxon>Echinostomatoidea</taxon>
        <taxon>Echinostomatidae</taxon>
        <taxon>Echinostoma</taxon>
    </lineage>
</organism>
<dbReference type="AlphaFoldDB" id="A0A183B480"/>